<keyword evidence="3" id="KW-1185">Reference proteome</keyword>
<dbReference type="SUPFAM" id="SSF48452">
    <property type="entry name" value="TPR-like"/>
    <property type="match status" value="1"/>
</dbReference>
<proteinExistence type="predicted"/>
<dbReference type="EMBL" id="BAABFO010000012">
    <property type="protein sequence ID" value="GAA4334803.1"/>
    <property type="molecule type" value="Genomic_DNA"/>
</dbReference>
<dbReference type="InterPro" id="IPR019734">
    <property type="entry name" value="TPR_rpt"/>
</dbReference>
<accession>A0ABP8H6I1</accession>
<evidence type="ECO:0008006" key="4">
    <source>
        <dbReference type="Google" id="ProtNLM"/>
    </source>
</evidence>
<name>A0ABP8H6I1_9BURK</name>
<feature type="region of interest" description="Disordered" evidence="1">
    <location>
        <begin position="1"/>
        <end position="34"/>
    </location>
</feature>
<feature type="compositionally biased region" description="Low complexity" evidence="1">
    <location>
        <begin position="1"/>
        <end position="21"/>
    </location>
</feature>
<dbReference type="Gene3D" id="1.25.40.10">
    <property type="entry name" value="Tetratricopeptide repeat domain"/>
    <property type="match status" value="1"/>
</dbReference>
<comment type="caution">
    <text evidence="2">The sequence shown here is derived from an EMBL/GenBank/DDBJ whole genome shotgun (WGS) entry which is preliminary data.</text>
</comment>
<dbReference type="SMART" id="SM00028">
    <property type="entry name" value="TPR"/>
    <property type="match status" value="2"/>
</dbReference>
<gene>
    <name evidence="2" type="ORF">GCM10023144_27420</name>
</gene>
<dbReference type="InterPro" id="IPR011990">
    <property type="entry name" value="TPR-like_helical_dom_sf"/>
</dbReference>
<feature type="region of interest" description="Disordered" evidence="1">
    <location>
        <begin position="189"/>
        <end position="222"/>
    </location>
</feature>
<evidence type="ECO:0000313" key="2">
    <source>
        <dbReference type="EMBL" id="GAA4334803.1"/>
    </source>
</evidence>
<reference evidence="3" key="1">
    <citation type="journal article" date="2019" name="Int. J. Syst. Evol. Microbiol.">
        <title>The Global Catalogue of Microorganisms (GCM) 10K type strain sequencing project: providing services to taxonomists for standard genome sequencing and annotation.</title>
        <authorList>
            <consortium name="The Broad Institute Genomics Platform"/>
            <consortium name="The Broad Institute Genome Sequencing Center for Infectious Disease"/>
            <person name="Wu L."/>
            <person name="Ma J."/>
        </authorList>
    </citation>
    <scope>NUCLEOTIDE SEQUENCE [LARGE SCALE GENOMIC DNA]</scope>
    <source>
        <strain evidence="3">JCM 17666</strain>
    </source>
</reference>
<dbReference type="Proteomes" id="UP001501671">
    <property type="component" value="Unassembled WGS sequence"/>
</dbReference>
<sequence>MAAALGLAPAAGGAQAQTQTATPPPLLGPDVSGDTGPPWLNHLLDALKPSIDTRLPESIRATYARLEGQIADGHAADALAEIDRRLDDDKRRSPETTDVQLLFLKAYALDRLGRREEAKALYRQMTERFPELPEPWNNLAALEAADGRLDEAKTALDMAVRTDPGYTAARENLGDLYMMLAARSYGEAGKLDPNAAGAREKREGIKSLLEAPGASGTDRNPR</sequence>
<dbReference type="Pfam" id="PF14559">
    <property type="entry name" value="TPR_19"/>
    <property type="match status" value="1"/>
</dbReference>
<evidence type="ECO:0000256" key="1">
    <source>
        <dbReference type="SAM" id="MobiDB-lite"/>
    </source>
</evidence>
<protein>
    <recommendedName>
        <fullName evidence="4">Tetratricopeptide repeat protein</fullName>
    </recommendedName>
</protein>
<evidence type="ECO:0000313" key="3">
    <source>
        <dbReference type="Proteomes" id="UP001501671"/>
    </source>
</evidence>
<organism evidence="2 3">
    <name type="scientific">Pigmentiphaga soli</name>
    <dbReference type="NCBI Taxonomy" id="1007095"/>
    <lineage>
        <taxon>Bacteria</taxon>
        <taxon>Pseudomonadati</taxon>
        <taxon>Pseudomonadota</taxon>
        <taxon>Betaproteobacteria</taxon>
        <taxon>Burkholderiales</taxon>
        <taxon>Alcaligenaceae</taxon>
        <taxon>Pigmentiphaga</taxon>
    </lineage>
</organism>